<dbReference type="STRING" id="680127.SAMN05421593_4370"/>
<evidence type="ECO:0000313" key="2">
    <source>
        <dbReference type="EMBL" id="SEH46235.1"/>
    </source>
</evidence>
<reference evidence="2 3" key="1">
    <citation type="submission" date="2016-10" db="EMBL/GenBank/DDBJ databases">
        <authorList>
            <person name="de Groot N.N."/>
        </authorList>
    </citation>
    <scope>NUCLEOTIDE SEQUENCE [LARGE SCALE GENOMIC DNA]</scope>
    <source>
        <strain evidence="2 3">DSM 23031</strain>
    </source>
</reference>
<name>A0A1H6IIK8_CHRCI</name>
<evidence type="ECO:0008006" key="4">
    <source>
        <dbReference type="Google" id="ProtNLM"/>
    </source>
</evidence>
<dbReference type="Proteomes" id="UP000198561">
    <property type="component" value="Unassembled WGS sequence"/>
</dbReference>
<dbReference type="AlphaFoldDB" id="A0A1H6IIK8"/>
<keyword evidence="1" id="KW-0732">Signal</keyword>
<dbReference type="EMBL" id="FNWQ01000008">
    <property type="protein sequence ID" value="SEH46235.1"/>
    <property type="molecule type" value="Genomic_DNA"/>
</dbReference>
<gene>
    <name evidence="2" type="ORF">SAMN05421593_4370</name>
</gene>
<dbReference type="PROSITE" id="PS51257">
    <property type="entry name" value="PROKAR_LIPOPROTEIN"/>
    <property type="match status" value="1"/>
</dbReference>
<feature type="chain" id="PRO_5011462552" description="DUF1735 domain-containing protein" evidence="1">
    <location>
        <begin position="20"/>
        <end position="180"/>
    </location>
</feature>
<sequence length="180" mass="20176">MKKILLFLFLGAVGFTAYSCDNSDDVVVQGQDNDTYSTAYDIIPKFNKQDSFTYHFDDAFKSALLESDVVLIYLQTGLTTNGAPIWKLLPYTEYPNNGADKVEYSYDFSKFDIGIDVRSTNGVNLDNNPGYYTNKKFRVVIVPAKTGTSKNAAAAAVNYSDYNSVIKYYNIDESKIATKY</sequence>
<evidence type="ECO:0000313" key="3">
    <source>
        <dbReference type="Proteomes" id="UP000198561"/>
    </source>
</evidence>
<organism evidence="2 3">
    <name type="scientific">Chryseobacterium culicis</name>
    <dbReference type="NCBI Taxonomy" id="680127"/>
    <lineage>
        <taxon>Bacteria</taxon>
        <taxon>Pseudomonadati</taxon>
        <taxon>Bacteroidota</taxon>
        <taxon>Flavobacteriia</taxon>
        <taxon>Flavobacteriales</taxon>
        <taxon>Weeksellaceae</taxon>
        <taxon>Chryseobacterium group</taxon>
        <taxon>Chryseobacterium</taxon>
    </lineage>
</organism>
<evidence type="ECO:0000256" key="1">
    <source>
        <dbReference type="SAM" id="SignalP"/>
    </source>
</evidence>
<dbReference type="RefSeq" id="WP_089696238.1">
    <property type="nucleotide sequence ID" value="NZ_DALZIY010000008.1"/>
</dbReference>
<accession>A0A1H6IIK8</accession>
<protein>
    <recommendedName>
        <fullName evidence="4">DUF1735 domain-containing protein</fullName>
    </recommendedName>
</protein>
<proteinExistence type="predicted"/>
<feature type="signal peptide" evidence="1">
    <location>
        <begin position="1"/>
        <end position="19"/>
    </location>
</feature>
<dbReference type="OrthoDB" id="1524444at2"/>